<dbReference type="EMBL" id="CP027753">
    <property type="protein sequence ID" value="AZE45726.1"/>
    <property type="molecule type" value="Genomic_DNA"/>
</dbReference>
<evidence type="ECO:0000256" key="4">
    <source>
        <dbReference type="ARBA" id="ARBA00023163"/>
    </source>
</evidence>
<dbReference type="PANTHER" id="PTHR11019:SF190">
    <property type="entry name" value="ARAC-FAMILY REGULATORY PROTEIN"/>
    <property type="match status" value="1"/>
</dbReference>
<dbReference type="PROSITE" id="PS01124">
    <property type="entry name" value="HTH_ARAC_FAMILY_2"/>
    <property type="match status" value="1"/>
</dbReference>
<keyword evidence="3" id="KW-0238">DNA-binding</keyword>
<dbReference type="Gene3D" id="2.60.120.10">
    <property type="entry name" value="Jelly Rolls"/>
    <property type="match status" value="1"/>
</dbReference>
<keyword evidence="4" id="KW-0804">Transcription</keyword>
<dbReference type="InterPro" id="IPR013096">
    <property type="entry name" value="Cupin_2"/>
</dbReference>
<dbReference type="Proteomes" id="UP000268048">
    <property type="component" value="Chromosome"/>
</dbReference>
<gene>
    <name evidence="6" type="ORF">C4K04_0015</name>
</gene>
<name>A0A3G7THK9_9PSED</name>
<evidence type="ECO:0000259" key="5">
    <source>
        <dbReference type="PROSITE" id="PS01124"/>
    </source>
</evidence>
<dbReference type="SUPFAM" id="SSF46689">
    <property type="entry name" value="Homeodomain-like"/>
    <property type="match status" value="1"/>
</dbReference>
<evidence type="ECO:0000313" key="7">
    <source>
        <dbReference type="Proteomes" id="UP000268048"/>
    </source>
</evidence>
<keyword evidence="2" id="KW-0805">Transcription regulation</keyword>
<dbReference type="Pfam" id="PF07883">
    <property type="entry name" value="Cupin_2"/>
    <property type="match status" value="1"/>
</dbReference>
<dbReference type="Pfam" id="PF12833">
    <property type="entry name" value="HTH_18"/>
    <property type="match status" value="1"/>
</dbReference>
<protein>
    <submittedName>
        <fullName evidence="6">Transcriptional regulator, AraC family</fullName>
    </submittedName>
</protein>
<dbReference type="InterPro" id="IPR018060">
    <property type="entry name" value="HTH_AraC"/>
</dbReference>
<dbReference type="GO" id="GO:0009893">
    <property type="term" value="P:positive regulation of metabolic process"/>
    <property type="evidence" value="ECO:0007669"/>
    <property type="project" value="UniProtKB-ARBA"/>
</dbReference>
<dbReference type="PROSITE" id="PS00041">
    <property type="entry name" value="HTH_ARAC_FAMILY_1"/>
    <property type="match status" value="1"/>
</dbReference>
<evidence type="ECO:0000256" key="3">
    <source>
        <dbReference type="ARBA" id="ARBA00023125"/>
    </source>
</evidence>
<dbReference type="Gene3D" id="1.10.10.60">
    <property type="entry name" value="Homeodomain-like"/>
    <property type="match status" value="1"/>
</dbReference>
<dbReference type="GO" id="GO:0003700">
    <property type="term" value="F:DNA-binding transcription factor activity"/>
    <property type="evidence" value="ECO:0007669"/>
    <property type="project" value="InterPro"/>
</dbReference>
<feature type="domain" description="HTH araC/xylS-type" evidence="5">
    <location>
        <begin position="180"/>
        <end position="277"/>
    </location>
</feature>
<dbReference type="SMART" id="SM00342">
    <property type="entry name" value="HTH_ARAC"/>
    <property type="match status" value="1"/>
</dbReference>
<keyword evidence="1" id="KW-0678">Repressor</keyword>
<dbReference type="FunFam" id="1.10.10.60:FF:000132">
    <property type="entry name" value="AraC family transcriptional regulator"/>
    <property type="match status" value="1"/>
</dbReference>
<dbReference type="InterPro" id="IPR014710">
    <property type="entry name" value="RmlC-like_jellyroll"/>
</dbReference>
<reference evidence="6 7" key="1">
    <citation type="submission" date="2018-03" db="EMBL/GenBank/DDBJ databases">
        <title>Diversity of phytobeneficial traits revealed by whole-genome analysis of worldwide-isolated phenazine-producing Pseudomonas spp.</title>
        <authorList>
            <person name="Biessy A."/>
            <person name="Novinscak A."/>
            <person name="Blom J."/>
            <person name="Leger G."/>
            <person name="Thomashow L.S."/>
            <person name="Cazorla F.M."/>
            <person name="Josic D."/>
            <person name="Filion M."/>
        </authorList>
    </citation>
    <scope>NUCLEOTIDE SEQUENCE [LARGE SCALE GENOMIC DNA]</scope>
    <source>
        <strain evidence="6 7">B25</strain>
    </source>
</reference>
<dbReference type="InterPro" id="IPR018062">
    <property type="entry name" value="HTH_AraC-typ_CS"/>
</dbReference>
<evidence type="ECO:0000256" key="1">
    <source>
        <dbReference type="ARBA" id="ARBA00022491"/>
    </source>
</evidence>
<sequence>MQQAMHALEALEQYLASANAYQKASTKAGAIHILPGPVFLWSESVSARRTCTTHQHRWNQFVYATAGTLLVMVEDTQYLITPQQAIWLPTGVPHRMGTLHGAQFRNLYIADVPDLAMPSTCTVLSMSPLLRALIVELERVDWQHEDTRYRDQVDSLILEQLRRLDIQNFHLPWPRSPMLLKICEMLYAHPADNRNVDEWGAKLGASARTLTRHFEKEVGVSLRAWRHRMRVFRALEWLGAGRSVTDIALSLGYRSSSAFTYMFRQEMGCSPMQWGKGYTTT</sequence>
<accession>A0A3G7THK9</accession>
<dbReference type="AlphaFoldDB" id="A0A3G7THK9"/>
<dbReference type="PANTHER" id="PTHR11019">
    <property type="entry name" value="HTH-TYPE TRANSCRIPTIONAL REGULATOR NIMR"/>
    <property type="match status" value="1"/>
</dbReference>
<evidence type="ECO:0000256" key="2">
    <source>
        <dbReference type="ARBA" id="ARBA00023015"/>
    </source>
</evidence>
<dbReference type="InterPro" id="IPR009057">
    <property type="entry name" value="Homeodomain-like_sf"/>
</dbReference>
<dbReference type="SUPFAM" id="SSF51182">
    <property type="entry name" value="RmlC-like cupins"/>
    <property type="match status" value="1"/>
</dbReference>
<dbReference type="GO" id="GO:0043565">
    <property type="term" value="F:sequence-specific DNA binding"/>
    <property type="evidence" value="ECO:0007669"/>
    <property type="project" value="InterPro"/>
</dbReference>
<dbReference type="CDD" id="cd06124">
    <property type="entry name" value="cupin_NimR-like_N"/>
    <property type="match status" value="1"/>
</dbReference>
<dbReference type="InterPro" id="IPR011051">
    <property type="entry name" value="RmlC_Cupin_sf"/>
</dbReference>
<evidence type="ECO:0000313" key="6">
    <source>
        <dbReference type="EMBL" id="AZE45726.1"/>
    </source>
</evidence>
<proteinExistence type="predicted"/>
<organism evidence="6 7">
    <name type="scientific">Pseudomonas chlororaphis</name>
    <dbReference type="NCBI Taxonomy" id="587753"/>
    <lineage>
        <taxon>Bacteria</taxon>
        <taxon>Pseudomonadati</taxon>
        <taxon>Pseudomonadota</taxon>
        <taxon>Gammaproteobacteria</taxon>
        <taxon>Pseudomonadales</taxon>
        <taxon>Pseudomonadaceae</taxon>
        <taxon>Pseudomonas</taxon>
    </lineage>
</organism>